<keyword evidence="1" id="KW-0812">Transmembrane</keyword>
<organism evidence="2 3">
    <name type="scientific">Pseudocohnilembus persalinus</name>
    <name type="common">Ciliate</name>
    <dbReference type="NCBI Taxonomy" id="266149"/>
    <lineage>
        <taxon>Eukaryota</taxon>
        <taxon>Sar</taxon>
        <taxon>Alveolata</taxon>
        <taxon>Ciliophora</taxon>
        <taxon>Intramacronucleata</taxon>
        <taxon>Oligohymenophorea</taxon>
        <taxon>Scuticociliatia</taxon>
        <taxon>Philasterida</taxon>
        <taxon>Pseudocohnilembidae</taxon>
        <taxon>Pseudocohnilembus</taxon>
    </lineage>
</organism>
<evidence type="ECO:0000313" key="2">
    <source>
        <dbReference type="EMBL" id="KRX03139.1"/>
    </source>
</evidence>
<keyword evidence="1" id="KW-0472">Membrane</keyword>
<evidence type="ECO:0000313" key="3">
    <source>
        <dbReference type="Proteomes" id="UP000054937"/>
    </source>
</evidence>
<proteinExistence type="predicted"/>
<dbReference type="InParanoid" id="A0A0V0QLC8"/>
<dbReference type="SUPFAM" id="SSF50630">
    <property type="entry name" value="Acid proteases"/>
    <property type="match status" value="1"/>
</dbReference>
<protein>
    <submittedName>
        <fullName evidence="2">Aspartic peptidase domain</fullName>
    </submittedName>
</protein>
<dbReference type="OrthoDB" id="2747330at2759"/>
<comment type="caution">
    <text evidence="2">The sequence shown here is derived from an EMBL/GenBank/DDBJ whole genome shotgun (WGS) entry which is preliminary data.</text>
</comment>
<dbReference type="InterPro" id="IPR021109">
    <property type="entry name" value="Peptidase_aspartic_dom_sf"/>
</dbReference>
<sequence length="703" mass="83483">MLDLCSSASWILTNDTEIQQDQITFQGEYICKPPNCKQNKQFGQESIEAYGNQFEFTQVRKENGKYYTHQIINDKIQINKYIFQNIDLWVPFKQIYRAKNSPYLAKQIHSSFGLGPNYVLNSFNETNNKNNDNNNNYQMFIPFPEQANNQFKTNFDEFSLYYGKKIQKLIIGENQGYFKDPSSNWHFFKNVRSQSLTGTTQNNYALYAPQVIVGEINNKINLKAQDIWNYDTVSHQYAVFDSSTRFIWFGKAELLERIVKEIEVQIKSKCIFEKDVDLYICPEIKEKYPTLTFILTDDPNKQIIDFTSFETFKSQSNHNYLKLQLNQEDYMHKFYNDDIQKEQYYLLLRNGIYGKQNTQLQNLPHIWFGQPLLQKFYTRFFYKDNKIGVTKAYEFDPNQQVLQEKSLLNFKFIALTLLILIIVIGIVLLLTPIKTSKIQYKNIKKIRKNLNQSKQFQQQNEDYLDTSYRQTFEKQQAIYKMKPNIVTQQRQNWQPIQNIQKSQFDDFTYELNKKPQGVHQRGLSLSKYNKINNYQQQQISSNNDLNKNESFIFANKPTQQQLIFQPQYQQPLQQQQISEQNQQKIFQSPVKNTANSSHNYQMEYQEYKNKINKNKSIISFNNDKMGKNLTTQNNYNLSTYQNTIQNTLTQQNEPNFKRQQQQNQKNTDQFSQQQDNIQNINNQTQNSNLATIQNTLINNNTLF</sequence>
<dbReference type="Proteomes" id="UP000054937">
    <property type="component" value="Unassembled WGS sequence"/>
</dbReference>
<accession>A0A0V0QLC8</accession>
<dbReference type="Gene3D" id="2.40.70.10">
    <property type="entry name" value="Acid Proteases"/>
    <property type="match status" value="1"/>
</dbReference>
<keyword evidence="1" id="KW-1133">Transmembrane helix</keyword>
<name>A0A0V0QLC8_PSEPJ</name>
<keyword evidence="3" id="KW-1185">Reference proteome</keyword>
<feature type="transmembrane region" description="Helical" evidence="1">
    <location>
        <begin position="412"/>
        <end position="431"/>
    </location>
</feature>
<evidence type="ECO:0000256" key="1">
    <source>
        <dbReference type="SAM" id="Phobius"/>
    </source>
</evidence>
<reference evidence="2 3" key="1">
    <citation type="journal article" date="2015" name="Sci. Rep.">
        <title>Genome of the facultative scuticociliatosis pathogen Pseudocohnilembus persalinus provides insight into its virulence through horizontal gene transfer.</title>
        <authorList>
            <person name="Xiong J."/>
            <person name="Wang G."/>
            <person name="Cheng J."/>
            <person name="Tian M."/>
            <person name="Pan X."/>
            <person name="Warren A."/>
            <person name="Jiang C."/>
            <person name="Yuan D."/>
            <person name="Miao W."/>
        </authorList>
    </citation>
    <scope>NUCLEOTIDE SEQUENCE [LARGE SCALE GENOMIC DNA]</scope>
    <source>
        <strain evidence="2">36N120E</strain>
    </source>
</reference>
<gene>
    <name evidence="2" type="ORF">PPERSA_10220</name>
</gene>
<dbReference type="EMBL" id="LDAU01000144">
    <property type="protein sequence ID" value="KRX03139.1"/>
    <property type="molecule type" value="Genomic_DNA"/>
</dbReference>
<dbReference type="AlphaFoldDB" id="A0A0V0QLC8"/>